<evidence type="ECO:0000256" key="1">
    <source>
        <dbReference type="SAM" id="MobiDB-lite"/>
    </source>
</evidence>
<dbReference type="EMBL" id="QGNW01001599">
    <property type="protein sequence ID" value="RVW35619.1"/>
    <property type="molecule type" value="Genomic_DNA"/>
</dbReference>
<comment type="caution">
    <text evidence="2">The sequence shown here is derived from an EMBL/GenBank/DDBJ whole genome shotgun (WGS) entry which is preliminary data.</text>
</comment>
<gene>
    <name evidence="2" type="ORF">CK203_106311</name>
</gene>
<evidence type="ECO:0000313" key="2">
    <source>
        <dbReference type="EMBL" id="RVW35619.1"/>
    </source>
</evidence>
<evidence type="ECO:0000313" key="3">
    <source>
        <dbReference type="Proteomes" id="UP000288805"/>
    </source>
</evidence>
<organism evidence="2 3">
    <name type="scientific">Vitis vinifera</name>
    <name type="common">Grape</name>
    <dbReference type="NCBI Taxonomy" id="29760"/>
    <lineage>
        <taxon>Eukaryota</taxon>
        <taxon>Viridiplantae</taxon>
        <taxon>Streptophyta</taxon>
        <taxon>Embryophyta</taxon>
        <taxon>Tracheophyta</taxon>
        <taxon>Spermatophyta</taxon>
        <taxon>Magnoliopsida</taxon>
        <taxon>eudicotyledons</taxon>
        <taxon>Gunneridae</taxon>
        <taxon>Pentapetalae</taxon>
        <taxon>rosids</taxon>
        <taxon>Vitales</taxon>
        <taxon>Vitaceae</taxon>
        <taxon>Viteae</taxon>
        <taxon>Vitis</taxon>
    </lineage>
</organism>
<dbReference type="AlphaFoldDB" id="A0A438DJM3"/>
<sequence>MQGRESEKRSNIQQFRMAMRNGKRSTSCRTESKTVKNEFRTLQTSSEDVFSEDEWLGFSFLGLKEARWDYLEWPILGKLFRLLGDPLVISYEPLKDFATLRSRYNGGQTGCAIPPPQPSVNVEAQNDEVGTNIDLPTDQFMEHSTSSSRPQSSMEKEITTAVDASPQLGS</sequence>
<feature type="region of interest" description="Disordered" evidence="1">
    <location>
        <begin position="132"/>
        <end position="170"/>
    </location>
</feature>
<accession>A0A438DJM3</accession>
<name>A0A438DJM3_VITVI</name>
<reference evidence="2 3" key="1">
    <citation type="journal article" date="2018" name="PLoS Genet.">
        <title>Population sequencing reveals clonal diversity and ancestral inbreeding in the grapevine cultivar Chardonnay.</title>
        <authorList>
            <person name="Roach M.J."/>
            <person name="Johnson D.L."/>
            <person name="Bohlmann J."/>
            <person name="van Vuuren H.J."/>
            <person name="Jones S.J."/>
            <person name="Pretorius I.S."/>
            <person name="Schmidt S.A."/>
            <person name="Borneman A.R."/>
        </authorList>
    </citation>
    <scope>NUCLEOTIDE SEQUENCE [LARGE SCALE GENOMIC DNA]</scope>
    <source>
        <strain evidence="3">cv. Chardonnay</strain>
        <tissue evidence="2">Leaf</tissue>
    </source>
</reference>
<protein>
    <submittedName>
        <fullName evidence="2">Uncharacterized protein</fullName>
    </submittedName>
</protein>
<proteinExistence type="predicted"/>
<feature type="compositionally biased region" description="Polar residues" evidence="1">
    <location>
        <begin position="142"/>
        <end position="153"/>
    </location>
</feature>
<dbReference type="Proteomes" id="UP000288805">
    <property type="component" value="Unassembled WGS sequence"/>
</dbReference>